<dbReference type="InterPro" id="IPR007433">
    <property type="entry name" value="DUF481"/>
</dbReference>
<evidence type="ECO:0000313" key="2">
    <source>
        <dbReference type="EMBL" id="TCM60913.1"/>
    </source>
</evidence>
<organism evidence="2 3">
    <name type="scientific">Acinetobacter calcoaceticus</name>
    <dbReference type="NCBI Taxonomy" id="471"/>
    <lineage>
        <taxon>Bacteria</taxon>
        <taxon>Pseudomonadati</taxon>
        <taxon>Pseudomonadota</taxon>
        <taxon>Gammaproteobacteria</taxon>
        <taxon>Moraxellales</taxon>
        <taxon>Moraxellaceae</taxon>
        <taxon>Acinetobacter</taxon>
        <taxon>Acinetobacter calcoaceticus/baumannii complex</taxon>
    </lineage>
</organism>
<keyword evidence="1" id="KW-0732">Signal</keyword>
<keyword evidence="3" id="KW-1185">Reference proteome</keyword>
<reference evidence="2 3" key="1">
    <citation type="submission" date="2019-03" db="EMBL/GenBank/DDBJ databases">
        <title>Genomic analyses of the natural microbiome of Caenorhabditis elegans.</title>
        <authorList>
            <person name="Samuel B."/>
        </authorList>
    </citation>
    <scope>NUCLEOTIDE SEQUENCE [LARGE SCALE GENOMIC DNA]</scope>
    <source>
        <strain evidence="2 3">JUb89</strain>
    </source>
</reference>
<dbReference type="AlphaFoldDB" id="A0A4R1XMW1"/>
<accession>A0A4R1XMW1</accession>
<proteinExistence type="predicted"/>
<protein>
    <submittedName>
        <fullName evidence="2">Putative salt-induced outer membrane protein YdiY</fullName>
    </submittedName>
</protein>
<evidence type="ECO:0000256" key="1">
    <source>
        <dbReference type="SAM" id="SignalP"/>
    </source>
</evidence>
<feature type="signal peptide" evidence="1">
    <location>
        <begin position="1"/>
        <end position="18"/>
    </location>
</feature>
<dbReference type="Proteomes" id="UP000294963">
    <property type="component" value="Unassembled WGS sequence"/>
</dbReference>
<gene>
    <name evidence="2" type="ORF">EC844_13034</name>
</gene>
<dbReference type="OrthoDB" id="5292716at2"/>
<evidence type="ECO:0000313" key="3">
    <source>
        <dbReference type="Proteomes" id="UP000294963"/>
    </source>
</evidence>
<name>A0A4R1XMW1_ACICA</name>
<dbReference type="EMBL" id="SLVJ01000030">
    <property type="protein sequence ID" value="TCM60913.1"/>
    <property type="molecule type" value="Genomic_DNA"/>
</dbReference>
<comment type="caution">
    <text evidence="2">The sequence shown here is derived from an EMBL/GenBank/DDBJ whole genome shotgun (WGS) entry which is preliminary data.</text>
</comment>
<feature type="chain" id="PRO_5020453477" evidence="1">
    <location>
        <begin position="19"/>
        <end position="258"/>
    </location>
</feature>
<dbReference type="Pfam" id="PF04338">
    <property type="entry name" value="DUF481"/>
    <property type="match status" value="1"/>
</dbReference>
<sequence>MYKFATLILLSVSTLSFADLGPAKSDAGKITLNDNQRYKLEGDLSYLLNSSRSNGQSSHKENLAAHLLLQRQAGIWGQELKAEAVSANDDGDASKNVERYMMSGKVLHRSSDNVYQFAKLQGDKDLMSSFDYQIALTGGAGLELIQKQRQELVAEVGTGYRYSQLQDRNTKHDAGDYSELIGTLALFYQYKFNDVVKFNQDLGYEFGDKSQTLRSRSSVSASLTQSISGLVSYQLKDVKADDGNSRDALLSVGLRYQH</sequence>